<evidence type="ECO:0000256" key="1">
    <source>
        <dbReference type="ARBA" id="ARBA00022729"/>
    </source>
</evidence>
<evidence type="ECO:0000313" key="5">
    <source>
        <dbReference type="Proteomes" id="UP000244727"/>
    </source>
</evidence>
<gene>
    <name evidence="4" type="ORF">HARCEL1_02235</name>
</gene>
<organism evidence="4 5">
    <name type="scientific">Halococcoides cellulosivorans</name>
    <dbReference type="NCBI Taxonomy" id="1679096"/>
    <lineage>
        <taxon>Archaea</taxon>
        <taxon>Methanobacteriati</taxon>
        <taxon>Methanobacteriota</taxon>
        <taxon>Stenosarchaea group</taxon>
        <taxon>Halobacteria</taxon>
        <taxon>Halobacteriales</taxon>
        <taxon>Haloarculaceae</taxon>
        <taxon>Halococcoides</taxon>
    </lineage>
</organism>
<dbReference type="KEGG" id="harc:HARCEL1_02235"/>
<protein>
    <recommendedName>
        <fullName evidence="3">Fe/B12 periplasmic-binding domain-containing protein</fullName>
    </recommendedName>
</protein>
<proteinExistence type="predicted"/>
<evidence type="ECO:0000313" key="4">
    <source>
        <dbReference type="EMBL" id="AWB28602.1"/>
    </source>
</evidence>
<feature type="compositionally biased region" description="Basic and acidic residues" evidence="2">
    <location>
        <begin position="1"/>
        <end position="17"/>
    </location>
</feature>
<dbReference type="InterPro" id="IPR054828">
    <property type="entry name" value="Vit_B12_bind_prot"/>
</dbReference>
<accession>A0A2R4X474</accession>
<dbReference type="InterPro" id="IPR051030">
    <property type="entry name" value="Vitamin_B12-ABC_binding"/>
</dbReference>
<dbReference type="EMBL" id="CP028858">
    <property type="protein sequence ID" value="AWB28602.1"/>
    <property type="molecule type" value="Genomic_DNA"/>
</dbReference>
<dbReference type="PROSITE" id="PS50983">
    <property type="entry name" value="FE_B12_PBP"/>
    <property type="match status" value="1"/>
</dbReference>
<dbReference type="InterPro" id="IPR002491">
    <property type="entry name" value="ABC_transptr_periplasmic_BD"/>
</dbReference>
<dbReference type="AlphaFoldDB" id="A0A2R4X474"/>
<feature type="compositionally biased region" description="Basic and acidic residues" evidence="2">
    <location>
        <begin position="181"/>
        <end position="200"/>
    </location>
</feature>
<feature type="compositionally biased region" description="Basic residues" evidence="2">
    <location>
        <begin position="220"/>
        <end position="236"/>
    </location>
</feature>
<name>A0A2R4X474_9EURY</name>
<reference evidence="4 5" key="1">
    <citation type="submission" date="2018-04" db="EMBL/GenBank/DDBJ databases">
        <title>Halococcoides cellulosivorans gen. nov., sp. nov., an extremely halophilic cellulose-utilizing haloarchaeon from hypersaline lakes.</title>
        <authorList>
            <person name="Sorokin D.Y."/>
            <person name="Toshchakov S.V."/>
            <person name="Samarov N.I."/>
            <person name="Korzhenkov A."/>
            <person name="Kublanov I.V."/>
        </authorList>
    </citation>
    <scope>NUCLEOTIDE SEQUENCE [LARGE SCALE GENOMIC DNA]</scope>
    <source>
        <strain evidence="4 5">HArcel1</strain>
    </source>
</reference>
<sequence length="511" mass="55949">MPDGGDHVVVRARDDRHGGRHRRPRDRCLDPGARPADPDAPHRGRAGDRRRRVRADGPRRRRDSDAVERPDLRAPVFRLAVDDATARRVHRPDRGPRSPRAVGPGRPPGRSDRAGLSGWRARWPPEDRLLRRWLDRLRRVDLSAPDDRAGECREARCRDRGAVPQAVELRDRPLGGLSGDLDPRADGHRGDGHRDGVARDHVHRRRRESRVRRDRDRRPARAHPGRQRRAGRHRPGGRVGCRNPTIQIGGPRPRPVKRIVSLAPSATDTVCALGGGDQLVGVTAHGDHSARTVGGWLDPDLEVVAVLDPDVIVASDPLQDDVVATLRERGHRVEHVCPRTLGAAIDSLAAIGAAIGRPRAGRALAASAREHVDRVRAAIPADADRPVVYCEEWPDPPMAAGNWVPDVVRAAGGQSPFVEAGERSRAVAVDRVREVDPDHVVVHHCGSADGGRERYDRRGWDLDATVHAVDDTLLNRPGPSLMAGVTALAKRLHPETAIPAWTPSADQAPTS</sequence>
<feature type="region of interest" description="Disordered" evidence="2">
    <location>
        <begin position="164"/>
        <end position="255"/>
    </location>
</feature>
<evidence type="ECO:0000256" key="2">
    <source>
        <dbReference type="SAM" id="MobiDB-lite"/>
    </source>
</evidence>
<feature type="compositionally biased region" description="Basic and acidic residues" evidence="2">
    <location>
        <begin position="36"/>
        <end position="47"/>
    </location>
</feature>
<keyword evidence="5" id="KW-1185">Reference proteome</keyword>
<dbReference type="PANTHER" id="PTHR42860">
    <property type="entry name" value="VITAMIN B12-BINDING PROTEIN"/>
    <property type="match status" value="1"/>
</dbReference>
<feature type="compositionally biased region" description="Basic and acidic residues" evidence="2">
    <location>
        <begin position="80"/>
        <end position="96"/>
    </location>
</feature>
<evidence type="ECO:0000259" key="3">
    <source>
        <dbReference type="PROSITE" id="PS50983"/>
    </source>
</evidence>
<feature type="compositionally biased region" description="Basic residues" evidence="2">
    <location>
        <begin position="201"/>
        <end position="210"/>
    </location>
</feature>
<dbReference type="Gene3D" id="3.40.50.1980">
    <property type="entry name" value="Nitrogenase molybdenum iron protein domain"/>
    <property type="match status" value="2"/>
</dbReference>
<dbReference type="Pfam" id="PF01497">
    <property type="entry name" value="Peripla_BP_2"/>
    <property type="match status" value="1"/>
</dbReference>
<dbReference type="NCBIfam" id="NF038402">
    <property type="entry name" value="TroA_like"/>
    <property type="match status" value="1"/>
</dbReference>
<dbReference type="PANTHER" id="PTHR42860:SF1">
    <property type="entry name" value="VITAMIN B12-BINDING PROTEIN"/>
    <property type="match status" value="1"/>
</dbReference>
<dbReference type="SUPFAM" id="SSF53807">
    <property type="entry name" value="Helical backbone' metal receptor"/>
    <property type="match status" value="1"/>
</dbReference>
<keyword evidence="1" id="KW-0732">Signal</keyword>
<feature type="compositionally biased region" description="Basic and acidic residues" evidence="2">
    <location>
        <begin position="54"/>
        <end position="72"/>
    </location>
</feature>
<dbReference type="Proteomes" id="UP000244727">
    <property type="component" value="Chromosome"/>
</dbReference>
<feature type="region of interest" description="Disordered" evidence="2">
    <location>
        <begin position="1"/>
        <end position="120"/>
    </location>
</feature>
<feature type="domain" description="Fe/B12 periplasmic-binding" evidence="3">
    <location>
        <begin position="258"/>
        <end position="496"/>
    </location>
</feature>